<organism evidence="16 17">
    <name type="scientific">Splendidivirga corallicola</name>
    <dbReference type="NCBI Taxonomy" id="3051826"/>
    <lineage>
        <taxon>Bacteria</taxon>
        <taxon>Pseudomonadati</taxon>
        <taxon>Bacteroidota</taxon>
        <taxon>Cytophagia</taxon>
        <taxon>Cytophagales</taxon>
        <taxon>Splendidivirgaceae</taxon>
        <taxon>Splendidivirga</taxon>
    </lineage>
</organism>
<comment type="similarity">
    <text evidence="4">Belongs to the PEP-utilizing enzyme family.</text>
</comment>
<dbReference type="PANTHER" id="PTHR43030">
    <property type="entry name" value="PHOSPHOENOLPYRUVATE SYNTHASE"/>
    <property type="match status" value="1"/>
</dbReference>
<keyword evidence="11" id="KW-0067">ATP-binding</keyword>
<keyword evidence="7" id="KW-0808">Transferase</keyword>
<comment type="pathway">
    <text evidence="3">Carbohydrate biosynthesis; gluconeogenesis.</text>
</comment>
<name>A0ABT8KT41_9BACT</name>
<evidence type="ECO:0000256" key="10">
    <source>
        <dbReference type="ARBA" id="ARBA00022777"/>
    </source>
</evidence>
<evidence type="ECO:0000313" key="17">
    <source>
        <dbReference type="Proteomes" id="UP001172082"/>
    </source>
</evidence>
<proteinExistence type="inferred from homology"/>
<evidence type="ECO:0000256" key="14">
    <source>
        <dbReference type="ARBA" id="ARBA00047700"/>
    </source>
</evidence>
<evidence type="ECO:0000256" key="1">
    <source>
        <dbReference type="ARBA" id="ARBA00001946"/>
    </source>
</evidence>
<dbReference type="InterPro" id="IPR002192">
    <property type="entry name" value="PPDK_AMP/ATP-bd"/>
</dbReference>
<comment type="function">
    <text evidence="2">Catalyzes the phosphorylation of pyruvate to phosphoenolpyruvate.</text>
</comment>
<dbReference type="EC" id="2.7.9.2" evidence="5"/>
<dbReference type="InterPro" id="IPR013815">
    <property type="entry name" value="ATP_grasp_subdomain_1"/>
</dbReference>
<dbReference type="InterPro" id="IPR006319">
    <property type="entry name" value="PEP_synth"/>
</dbReference>
<comment type="catalytic activity">
    <reaction evidence="14">
        <text>pyruvate + ATP + H2O = phosphoenolpyruvate + AMP + phosphate + 2 H(+)</text>
        <dbReference type="Rhea" id="RHEA:11364"/>
        <dbReference type="ChEBI" id="CHEBI:15361"/>
        <dbReference type="ChEBI" id="CHEBI:15377"/>
        <dbReference type="ChEBI" id="CHEBI:15378"/>
        <dbReference type="ChEBI" id="CHEBI:30616"/>
        <dbReference type="ChEBI" id="CHEBI:43474"/>
        <dbReference type="ChEBI" id="CHEBI:58702"/>
        <dbReference type="ChEBI" id="CHEBI:456215"/>
        <dbReference type="EC" id="2.7.9.2"/>
    </reaction>
</comment>
<evidence type="ECO:0000256" key="11">
    <source>
        <dbReference type="ARBA" id="ARBA00022840"/>
    </source>
</evidence>
<accession>A0ABT8KT41</accession>
<dbReference type="SUPFAM" id="SSF56059">
    <property type="entry name" value="Glutathione synthetase ATP-binding domain-like"/>
    <property type="match status" value="1"/>
</dbReference>
<evidence type="ECO:0000256" key="7">
    <source>
        <dbReference type="ARBA" id="ARBA00022679"/>
    </source>
</evidence>
<keyword evidence="12" id="KW-0460">Magnesium</keyword>
<dbReference type="PANTHER" id="PTHR43030:SF1">
    <property type="entry name" value="PHOSPHOENOLPYRUVATE SYNTHASE"/>
    <property type="match status" value="1"/>
</dbReference>
<feature type="domain" description="Pyruvate phosphate dikinase AMP/ATP-binding" evidence="15">
    <location>
        <begin position="34"/>
        <end position="163"/>
    </location>
</feature>
<protein>
    <recommendedName>
        <fullName evidence="6">Phosphoenolpyruvate synthase</fullName>
        <ecNumber evidence="5">2.7.9.2</ecNumber>
    </recommendedName>
    <alternativeName>
        <fullName evidence="13">Pyruvate, water dikinase</fullName>
    </alternativeName>
</protein>
<evidence type="ECO:0000256" key="8">
    <source>
        <dbReference type="ARBA" id="ARBA00022723"/>
    </source>
</evidence>
<dbReference type="Proteomes" id="UP001172082">
    <property type="component" value="Unassembled WGS sequence"/>
</dbReference>
<evidence type="ECO:0000256" key="13">
    <source>
        <dbReference type="ARBA" id="ARBA00033470"/>
    </source>
</evidence>
<keyword evidence="9" id="KW-0547">Nucleotide-binding</keyword>
<evidence type="ECO:0000256" key="6">
    <source>
        <dbReference type="ARBA" id="ARBA00021623"/>
    </source>
</evidence>
<gene>
    <name evidence="16" type="ORF">QQ008_21230</name>
</gene>
<evidence type="ECO:0000256" key="9">
    <source>
        <dbReference type="ARBA" id="ARBA00022741"/>
    </source>
</evidence>
<dbReference type="Gene3D" id="3.30.1490.20">
    <property type="entry name" value="ATP-grasp fold, A domain"/>
    <property type="match status" value="1"/>
</dbReference>
<evidence type="ECO:0000256" key="3">
    <source>
        <dbReference type="ARBA" id="ARBA00004742"/>
    </source>
</evidence>
<evidence type="ECO:0000256" key="4">
    <source>
        <dbReference type="ARBA" id="ARBA00007837"/>
    </source>
</evidence>
<evidence type="ECO:0000256" key="5">
    <source>
        <dbReference type="ARBA" id="ARBA00011996"/>
    </source>
</evidence>
<evidence type="ECO:0000313" key="16">
    <source>
        <dbReference type="EMBL" id="MDN5203929.1"/>
    </source>
</evidence>
<reference evidence="16" key="1">
    <citation type="submission" date="2023-06" db="EMBL/GenBank/DDBJ databases">
        <title>Genomic of Parafulvivirga corallium.</title>
        <authorList>
            <person name="Wang G."/>
        </authorList>
    </citation>
    <scope>NUCLEOTIDE SEQUENCE</scope>
    <source>
        <strain evidence="16">BMA10</strain>
    </source>
</reference>
<keyword evidence="17" id="KW-1185">Reference proteome</keyword>
<dbReference type="RefSeq" id="WP_346753953.1">
    <property type="nucleotide sequence ID" value="NZ_JAUJEA010000009.1"/>
</dbReference>
<dbReference type="EMBL" id="JAUJEA010000009">
    <property type="protein sequence ID" value="MDN5203929.1"/>
    <property type="molecule type" value="Genomic_DNA"/>
</dbReference>
<keyword evidence="8" id="KW-0479">Metal-binding</keyword>
<comment type="cofactor">
    <cofactor evidence="1">
        <name>Mg(2+)</name>
        <dbReference type="ChEBI" id="CHEBI:18420"/>
    </cofactor>
</comment>
<sequence>MANIPGTSNSIKFNIHMDTYIKKFDEIGIGDILEVGGKNASLGEMRQKLTAQGIPIPDGFAVTAKAYWELLEQNSIKSKLTSLLASLDNVHYTNLYEIGKRSRDLILSTIIPLPVSNSIVQHFKELKLQYGQNISVAVRSSATAEDLSGASFAGQQESYLNIDRF</sequence>
<keyword evidence="10" id="KW-0418">Kinase</keyword>
<dbReference type="Pfam" id="PF01326">
    <property type="entry name" value="PPDK_N"/>
    <property type="match status" value="1"/>
</dbReference>
<evidence type="ECO:0000256" key="2">
    <source>
        <dbReference type="ARBA" id="ARBA00002988"/>
    </source>
</evidence>
<evidence type="ECO:0000256" key="12">
    <source>
        <dbReference type="ARBA" id="ARBA00022842"/>
    </source>
</evidence>
<evidence type="ECO:0000259" key="15">
    <source>
        <dbReference type="Pfam" id="PF01326"/>
    </source>
</evidence>
<comment type="caution">
    <text evidence="16">The sequence shown here is derived from an EMBL/GenBank/DDBJ whole genome shotgun (WGS) entry which is preliminary data.</text>
</comment>